<feature type="domain" description="FAD dependent oxidoreductase" evidence="2">
    <location>
        <begin position="111"/>
        <end position="291"/>
    </location>
</feature>
<comment type="caution">
    <text evidence="3">The sequence shown here is derived from an EMBL/GenBank/DDBJ whole genome shotgun (WGS) entry which is preliminary data.</text>
</comment>
<gene>
    <name evidence="3" type="primary">thiO</name>
    <name evidence="3" type="ORF">Mcate_01181</name>
</gene>
<dbReference type="OrthoDB" id="9794226at2"/>
<dbReference type="AlphaFoldDB" id="A0A399E1N8"/>
<dbReference type="GO" id="GO:0005737">
    <property type="term" value="C:cytoplasm"/>
    <property type="evidence" value="ECO:0007669"/>
    <property type="project" value="TreeGrafter"/>
</dbReference>
<dbReference type="SUPFAM" id="SSF54373">
    <property type="entry name" value="FAD-linked reductases, C-terminal domain"/>
    <property type="match status" value="1"/>
</dbReference>
<dbReference type="PANTHER" id="PTHR13847:SF289">
    <property type="entry name" value="GLYCINE OXIDASE"/>
    <property type="match status" value="1"/>
</dbReference>
<evidence type="ECO:0000259" key="2">
    <source>
        <dbReference type="Pfam" id="PF01266"/>
    </source>
</evidence>
<evidence type="ECO:0000256" key="1">
    <source>
        <dbReference type="ARBA" id="ARBA00023002"/>
    </source>
</evidence>
<reference evidence="3 4" key="1">
    <citation type="submission" date="2018-08" db="EMBL/GenBank/DDBJ databases">
        <title>Meiothermus cateniformans JCM 15151 genome sequencing project.</title>
        <authorList>
            <person name="Da Costa M.S."/>
            <person name="Albuquerque L."/>
            <person name="Raposo P."/>
            <person name="Froufe H.J.C."/>
            <person name="Barroso C.S."/>
            <person name="Egas C."/>
        </authorList>
    </citation>
    <scope>NUCLEOTIDE SEQUENCE [LARGE SCALE GENOMIC DNA]</scope>
    <source>
        <strain evidence="3 4">JCM 15151</strain>
    </source>
</reference>
<feature type="domain" description="FAD dependent oxidoreductase" evidence="2">
    <location>
        <begin position="4"/>
        <end position="104"/>
    </location>
</feature>
<dbReference type="Proteomes" id="UP000266089">
    <property type="component" value="Unassembled WGS sequence"/>
</dbReference>
<evidence type="ECO:0000313" key="4">
    <source>
        <dbReference type="Proteomes" id="UP000266089"/>
    </source>
</evidence>
<protein>
    <submittedName>
        <fullName evidence="3">Glycine oxidase</fullName>
        <ecNumber evidence="3">1.4.3.19</ecNumber>
    </submittedName>
</protein>
<dbReference type="InterPro" id="IPR006076">
    <property type="entry name" value="FAD-dep_OxRdtase"/>
</dbReference>
<dbReference type="Gene3D" id="3.50.50.60">
    <property type="entry name" value="FAD/NAD(P)-binding domain"/>
    <property type="match status" value="2"/>
</dbReference>
<organism evidence="3 4">
    <name type="scientific">Meiothermus taiwanensis</name>
    <dbReference type="NCBI Taxonomy" id="172827"/>
    <lineage>
        <taxon>Bacteria</taxon>
        <taxon>Thermotogati</taxon>
        <taxon>Deinococcota</taxon>
        <taxon>Deinococci</taxon>
        <taxon>Thermales</taxon>
        <taxon>Thermaceae</taxon>
        <taxon>Meiothermus</taxon>
    </lineage>
</organism>
<sequence>MSEVAVVGGGIIGSLIAYRLVRAGLEVTLFEAGKEGQATRASAGMLAPDAEGLSGEVRAWAEEGLAEYPSLVAELREKSGVEVPLILGGVWPLEHPPAGWEALAHHRPQPGGYTDPVRLLEAAQKAFLRLGGRIERKEVTGLSEGWVETASRRLPARWVVIACGAWAGRFGLEIHPLKGEALRLAAPPPPGPVFVGEGYALPRNGQTYLGATQRETWRPGVEPEGLAWLERYRAEAFPPLRGAPILESYWGYRPAGRLTVGPVAPGVLAAVGHRRNGILLAPATARRVAEMVLDLWKTPR</sequence>
<dbReference type="GO" id="GO:0043799">
    <property type="term" value="F:glycine oxidase activity"/>
    <property type="evidence" value="ECO:0007669"/>
    <property type="project" value="UniProtKB-EC"/>
</dbReference>
<dbReference type="EMBL" id="QWKX01000023">
    <property type="protein sequence ID" value="RIH77678.1"/>
    <property type="molecule type" value="Genomic_DNA"/>
</dbReference>
<dbReference type="InterPro" id="IPR036188">
    <property type="entry name" value="FAD/NAD-bd_sf"/>
</dbReference>
<name>A0A399E1N8_9DEIN</name>
<dbReference type="RefSeq" id="WP_027888384.1">
    <property type="nucleotide sequence ID" value="NZ_JBHSXZ010000011.1"/>
</dbReference>
<accession>A0A399E1N8</accession>
<dbReference type="SUPFAM" id="SSF51905">
    <property type="entry name" value="FAD/NAD(P)-binding domain"/>
    <property type="match status" value="1"/>
</dbReference>
<dbReference type="Gene3D" id="3.30.9.10">
    <property type="entry name" value="D-Amino Acid Oxidase, subunit A, domain 2"/>
    <property type="match status" value="2"/>
</dbReference>
<evidence type="ECO:0000313" key="3">
    <source>
        <dbReference type="EMBL" id="RIH77678.1"/>
    </source>
</evidence>
<keyword evidence="1 3" id="KW-0560">Oxidoreductase</keyword>
<dbReference type="EC" id="1.4.3.19" evidence="3"/>
<dbReference type="PANTHER" id="PTHR13847">
    <property type="entry name" value="SARCOSINE DEHYDROGENASE-RELATED"/>
    <property type="match status" value="1"/>
</dbReference>
<proteinExistence type="predicted"/>
<dbReference type="Pfam" id="PF01266">
    <property type="entry name" value="DAO"/>
    <property type="match status" value="2"/>
</dbReference>